<evidence type="ECO:0000313" key="1">
    <source>
        <dbReference type="EMBL" id="MBJ7632120.1"/>
    </source>
</evidence>
<comment type="caution">
    <text evidence="2">The sequence shown here is derived from an EMBL/GenBank/DDBJ whole genome shotgun (WGS) entry which is preliminary data.</text>
</comment>
<dbReference type="InterPro" id="IPR012674">
    <property type="entry name" value="Calycin"/>
</dbReference>
<organism evidence="2 3">
    <name type="scientific">Weissella confusa</name>
    <name type="common">Lactobacillus confusus</name>
    <dbReference type="NCBI Taxonomy" id="1583"/>
    <lineage>
        <taxon>Bacteria</taxon>
        <taxon>Bacillati</taxon>
        <taxon>Bacillota</taxon>
        <taxon>Bacilli</taxon>
        <taxon>Lactobacillales</taxon>
        <taxon>Lactobacillaceae</taxon>
        <taxon>Weissella</taxon>
    </lineage>
</organism>
<evidence type="ECO:0000313" key="3">
    <source>
        <dbReference type="Proteomes" id="UP000728106"/>
    </source>
</evidence>
<proteinExistence type="predicted"/>
<dbReference type="InterPro" id="IPR015231">
    <property type="entry name" value="DUF1934"/>
</dbReference>
<sequence length="142" mass="15709">MANSANGYPVTLKLTTVIRQEGDEETFTFEENGTITPMGDTLYLRYIEHQAGLETPVTFKMTPAGEVSLKRSGQSDVRLQFAPDATIPTRYATPQGSMSIDVRTNDLKTVLDEDFGHVNVAYSLLAGETLLGDYSLELHFEK</sequence>
<name>A0A4Z0RHU0_WEICO</name>
<dbReference type="GeneID" id="57979697"/>
<accession>A0A4Z0RHU0</accession>
<keyword evidence="3" id="KW-1185">Reference proteome</keyword>
<evidence type="ECO:0000313" key="2">
    <source>
        <dbReference type="EMBL" id="MBJ7638196.1"/>
    </source>
</evidence>
<dbReference type="Proteomes" id="UP000808038">
    <property type="component" value="Unassembled WGS sequence"/>
</dbReference>
<dbReference type="Proteomes" id="UP000728106">
    <property type="component" value="Unassembled WGS sequence"/>
</dbReference>
<reference evidence="2 3" key="2">
    <citation type="journal article" date="2021" name="Int. J. Food Microbiol.">
        <title>Safety demonstration of a microbial species for use in the food chain: Weissella confusa.</title>
        <authorList>
            <person name="Bourdichon F."/>
            <person name="Patrone V."/>
            <person name="Fontana A."/>
            <person name="Milani G."/>
            <person name="Morelli L."/>
        </authorList>
    </citation>
    <scope>NUCLEOTIDE SEQUENCE [LARGE SCALE GENOMIC DNA]</scope>
    <source>
        <strain evidence="1">CCUG 30943</strain>
        <strain evidence="2 3">CCUG 43002</strain>
    </source>
</reference>
<dbReference type="Pfam" id="PF09148">
    <property type="entry name" value="DUF1934"/>
    <property type="match status" value="1"/>
</dbReference>
<dbReference type="RefSeq" id="WP_003607873.1">
    <property type="nucleotide sequence ID" value="NZ_ALXH01000073.1"/>
</dbReference>
<dbReference type="Gene3D" id="2.40.128.20">
    <property type="match status" value="1"/>
</dbReference>
<dbReference type="SUPFAM" id="SSF50814">
    <property type="entry name" value="Lipocalins"/>
    <property type="match status" value="1"/>
</dbReference>
<gene>
    <name evidence="2" type="ORF">HAU20_02180</name>
    <name evidence="1" type="ORF">HAU43_03240</name>
</gene>
<protein>
    <submittedName>
        <fullName evidence="2">DUF1934 domain-containing protein</fullName>
    </submittedName>
</protein>
<dbReference type="EMBL" id="JAAOCP010000002">
    <property type="protein sequence ID" value="MBJ7638196.1"/>
    <property type="molecule type" value="Genomic_DNA"/>
</dbReference>
<reference evidence="2" key="1">
    <citation type="submission" date="2020-02" db="EMBL/GenBank/DDBJ databases">
        <authorList>
            <person name="Fontana A."/>
            <person name="Patrone V."/>
            <person name="Morelli L."/>
        </authorList>
    </citation>
    <scope>NUCLEOTIDE SEQUENCE</scope>
    <source>
        <strain evidence="1">CCUG 30943</strain>
        <strain evidence="2">CCUG 43002</strain>
    </source>
</reference>
<dbReference type="AlphaFoldDB" id="A0A4Z0RHU0"/>
<dbReference type="EMBL" id="JAAOCX010000003">
    <property type="protein sequence ID" value="MBJ7632120.1"/>
    <property type="molecule type" value="Genomic_DNA"/>
</dbReference>